<sequence>IFLSETIASRRTGPGSFERARRALYAHIFFDQIGPNVAEKKKFFFNNLFLRNNSTYENRTRVSGKGSSRPLRPYFPRPDRTNRSRDLGEPYGGSKGKKNFSFTIFFSETIAPRRTGPGSFERARRVLYAHIFCVQIGPIGAEVQRKKNFSLTIFFFGTIAPRRTRLGSSERARRALYAHIFFDQIGPIFKDNKGKKHFSLTIFFSETIAPRRTGPRSFERGRRALYAHIFRVQENQAGVIGKGSSRPLCPYFLRPDRSKSSRVITHLGEPDRGRLKELVAPSTPIFSSTRSVQNTYENRTRVSGKGSSRPLRPYFSPTDRTNRSGFKGNKGKKHCSLRIFLSETIAPRRTERGSLERARRALYAYIVFVQIGPIGAEWNKGKKNFSFAIFFSETVAPRRTGPGSFERARRALYAHIFFVQIGPIGAELLQFKDNKGKKHFYLRIFLSETIAPRRTGPRSFERKKHFSLTIFFSETVSPRRTGPGSFERARRALYAHIFCVQENQSGVIGKGSSRPLRPYFPRPDRTNRSRVITVFREQRKKNFSLTIFFSETIAPRRTGPGSFVRARRALYAHIFCVQIGPIGAERTLRRSLERARQALYAHIFFVQIGTIGAEGSKGKKNFSFTIFFSETIAPRRTGPGSFERARRVLYAHIFCVQIGPIGAEVQRKKNFSLTIFFFGTIAPRRTRLGSSERARRALYAHIFFDQIGPIFKDNKGKKHFSLTIFFSETIAPRRTGPRSFERGRRALYAHIFRVQENQAGVIGKGSSRPLCPYFLRPDRSKSSRVITHLGEPDRGRLKELVAPSTPIFSSTRSHLREPDSGLWKGLVALSTLIFFAYRSVQNTYENRTRVSGKGSSRPLRPYFSPTDRTNRSGFKGNKGKKHCSLRIFLSETIAPRRTERGSLERARRALYAYIVFVQIGPIGAEWNKGKKNFSFAIFFSETVAPRRTGPGSFERARRALYAHIFFVQIGPIGAELLQFKDNKGKKHFYLRIFLSETIAPRRTGPRSFERKKHFSLTIFFSETVSPRRTGPGSFERARRALYAHIFCVQENQSGVIGKGSSRPLRPYFPRPDRTNRSRVITVFREQRKKNFSLTIFFSETIAPRRTGPGSFVRARRALYAHIFCVQIGPIGAEGSKGKKNFSFTIFFSETIAPRRTGPGSFERARRVLYAHIFCVQIGPIGAEVQRKKNFSLTIFFFGTIAPRRTRLGSSERARRALYAHIFFDQIGPIFKDNKGKKHFSLTIFFSETIAPRRTGPRSFERGRRALYAHIFRVQHLGEPDRGRLKELVAPSTPIFSSTRSHLREPDSGLWKGLVALSTLIFFAYRSVQNTYENRTRVSGKGSSRPLRPYFSPTDRTNRSGFKGNKGKKHCSLRIFLSETIAPRRTERGSLERARRALYAYIVFVQIGPIGAEWNKGKKNFSFAIFFSETVAPRRTGPGSFERARRALYAHIFFVQIGPIGAELLQFKDNKGKKHFYLRIFLSETIAPRRTGPRSFENNKGKKHFSLTIFFSETVSPRRTGPGSFERARRALYAHIFCVQENQSGVIGKGSSRPLRPYFPRPDRTNRSRVITVFREQRKKNFSLTIFFSETIAPRRTGPGSFVRARRALYAHIFCVQIGPIGAEGSKGKKNFSFTIFFSETIAPRRTGPGSFKRARRVLYAHIFCHLGEPDWGHRKGLVAPSTHIFSSTRSHLGEPDRGRLKELVASSTHIFFAYRSDQKEPIYNGNKGKKNFSLTIFFSGTKAPRRTRLVSLESAHRALYAHIFVIFLSETVAPRRTGPGSFVRARRALYAHIFCVQIGPIGAEWNKGEKNFSLTIFFSGTKAPRRTRLGSLESARRALYAHIFFDQIGPKVAEEQRKKIFFFTIFFSETIAPRRTGPGSFVRALRALYAHIFCVQIGPIGAERTGPGSLESARRALYAHIFFDQIRPKVAELKRFKESKGKKHFSLTIFFSETVARTSTGAGIFLSETIASRRTGPGSFERARRALYAHIFCVQIGPIGADTYENRSRVSVKGSSRPLRPYFLRTDRTNRSRFKGNKGKKHCSLRISLSETIAPRRTEPGSLGSARHALYAHIFFVQIGPIEADTYENRSRVSGKGSSRPLRPYFLRTDRTYRSRFKDNKGKKHFSLTIFFSETIAPRRTRTRSFERGRRALYAHIFRVKFKDNKGKKHFSLTIFFSETIAPRRTGPRSFERGRRALYAHIFRVQHLGEPDRGRLKELVAPSTPIFSSTRSHLREPDSGLWKGLVALSTLIFFAYRSVQNTYENRTRVSGKGSSRPLRPYFSPTDRTNRSGFKGNKGKKHCSLRIFLSETIAPRRTERGSLERARRALYAYIVFVQIGPIGAEWNKGKKNFSFAIFFSETVAPRRTGPGSFERARRALYAHIFFVQIGPIGAELLQFKDNKGKKHFYLRIFLSETIAPRRTGPRSFENNKGKKHFSLTIFFSETVSPRRTGPGSFERARRALYAHIFCVQENQSGVIGKGSSRPLRPYFPRPDRTNRSRVITVFREQRKKNFSLTIFFSETIAPRRTGPGSFVRARRALYAHIFCVQIGPIGAEGSKGKKNFSFTIFFSETIAPRRTGPGSFERARRVLYAHIFCVQIGPIGAEVQRKKNFSLTIFFFGTIAPRRTRLGSSERARRALYAHIFFDQIGPIFKDNKGKKHFSLTIFFSETIAPRRTGPRSFERGRRALYAHIFRVQHLGEPDRGRLKELVAPSTPIFSSTRSHLREPDSGLWKGLVALSTLIFFAYRSVQNTYENRTRVSGKGSSRPLRPYFSPTDRTNRSGFKGNKGKKHCSLRIFLSETIAPRRTERGSLERARRALYAYIVFVQIGPIGAEWNKGKKNFSFAIFFSETVAPRRTGPGSFERARRALYAHIFFVQIGPIGAELLQFKDNKGKKHFYLRIFLSETIAPRRTGPRSFENNKGKKHFSLTIFFSETVSPRRTGPGSFERARRALYAHIFCVQENQSGVIGKGSSRPLRPYFPRPDRTNRSRVITVFREQRKKNFSLTIFFSETIAPRRTGPGSFVRARRALYAHIFCVQIGPIGAEGSKGKKNFSFTIFFSETIAPRRTGPGSFKRARRVLYAHIFCHLGEPDWGHRKGLVAPSTHIFSSTRSHLGEPDRGRLKELVASSTHIFFAYRSDQKEPIYNGNKGKKNFSLTIFFSGTKAPRRTRLVSLESAHRALYAHIFVIFLSETVAPRRTGPGSFVRARRALYAHIFCVQIGPIGAEWNKGEKNFSLTIFFSGTKAPRRTRLGSLESARRALYAHIFFDQIGPKVAEEQRKKIFFFTIFFSETIAPRRTGPGSFVRALRALYAHIFCVQIGPIGAERTGPGSLESARRALYAHIFFDQIRPKVAELKRFKESKGKKHFSLTIFFSETVARTSTGAGIFLSETIASRRTGPGSFERARRALYAHIFCVQIGPIGADTYENRSRVSVKGSSRPLRPYFLRTDRTNRSRFKGNKGKKHCSLRISLSETIAPRRTEPGSLGSARHALYAHIFFVQIGPIEADTYENRSRVSGKGSSRPLRPYFLRTDRTYRSRFKDNKGKKHFSLTIFFSETIAPRRTRTRSFERGRRALYAHIFRVKEPSYNGLQGKKEKKIFFLHLFSPELYDLGEPGCGHWKGLVAPSMPIFSSTRSHLGEPDRGRLKELVAPSTPIFSSTRSVQNTYENQTRVSGKGSSRPLRPYFSRTDRTNRSRENGTLIIGKDSSRPLRPYFLPPDRTNRSRVITHLGEPYRGHWKGLVKPSTHIFFCPDRTKSSRVITNKGKKYFSLTISFSETVARTRTGAGYLERARRALYAHIFCVQIGPIGAEIFLSETIAPRRTGPGSFERARRALYAHIFFDQIGPKVADTYENRTRVTGKGSSRPLRPYFFRTGWTNRSRHLGEPYGGHWKGLVKPSTHIFFCPDRNNRSRVITHLGEPDRGRLKELVASSTHIFFAYRSDQEEPIYNGNKGKKNFSLTIFFSGTKAPRRTRLVSVERGHRALYAHIFCVQIGPIGAEIFFSETIAPTRTRPGSFKGLVAPSTPIFFAYRTYENRARVIGKGPSRPLRPYFLRTDRTNRSRHQREPDYGQWKGSVAPSTTIFFAYTPRRTGPGSFERARGALYAHIFCVHIGPIGAEEQKTIVPRRTGPGSFERARRFLYAHIFYEPSYNGLQGTKEKKLFFNNFFLRNYNTYENRTLIIGKDTSRPLLPHFFRPDRTNRSRAITENRTLIIGKDPSRPLRPYFLRTDRTNRSRVITHLAEPSGGHWKGLVASSTHIFFTTYENRTLIIGKGSSRPLRTYFLRTDRTNRSRVITHLGEPEQGQWKGAIAPSTPIFFAYRSDQWEPIPRRTGPGSFERARRFLYAHIFYVQIGPIGADTYENRTLIIGKDTSRPLRPHFFRPDRTNRSRAITENRTLIIGKGSSRPLRPYFLRTDRTNRSRVITHLREPDLDHWKGHVARSTPIFFSSRSFKENKGKKHFSLTIFFSETIAPRRTGPGSFERGRRVLYAHIFYENWNRVSGKGPSRPPRPYFLRTDRTNRSRVITHLGEPYRGRLKGSSLPLRPYFLRTDQTNRSRVITYVREPNQGKWKGPVAPSTPIFFATYENRTVIIGKGPSRPLRPYFLRTDRTNRSRVITHLGEPDRGHLKGSSRPLRPYFFRPDRTNRSRVITHLGELEQAPWRTGPGSFERARRVLYVQIFRVQIGPIGADTYENRSRVSGKGSSRPLRPHFLRTYRTNRSRVITYLREPDLDHWKGLVASSTHIFFTTYENRTLIIGEDSSRPLRQYFFRPDRTNRSRAITEKKFSLTIFFSENIAPSRAVRGSLERARGVLYAHIFYENRNRVSGKGPSRPLRPYFLRTDRTNRSRVITHLGEPDRGRLKGSSRPLRPYFLRTDRTNRSGVITGTKENKFFLTIFFSEAIARTRTEPGSVERGHSSLYAHIFCVQIGPIGAEIFFSGTIAHRRTRPGSLERARRALYDHIFCVQIGPIGAEL</sequence>
<feature type="region of interest" description="Disordered" evidence="1">
    <location>
        <begin position="296"/>
        <end position="330"/>
    </location>
</feature>
<feature type="region of interest" description="Disordered" evidence="1">
    <location>
        <begin position="2267"/>
        <end position="2297"/>
    </location>
</feature>
<evidence type="ECO:0000313" key="3">
    <source>
        <dbReference type="Proteomes" id="UP001607303"/>
    </source>
</evidence>
<feature type="region of interest" description="Disordered" evidence="1">
    <location>
        <begin position="3664"/>
        <end position="3690"/>
    </location>
</feature>
<protein>
    <submittedName>
        <fullName evidence="2">Uncharacterized protein</fullName>
    </submittedName>
</protein>
<feature type="region of interest" description="Disordered" evidence="1">
    <location>
        <begin position="2757"/>
        <end position="2787"/>
    </location>
</feature>
<name>A0ABD2CJR1_VESMC</name>
<comment type="caution">
    <text evidence="2">The sequence shown here is derived from an EMBL/GenBank/DDBJ whole genome shotgun (WGS) entry which is preliminary data.</text>
</comment>
<feature type="region of interest" description="Disordered" evidence="1">
    <location>
        <begin position="1335"/>
        <end position="1365"/>
    </location>
</feature>
<feature type="region of interest" description="Disordered" evidence="1">
    <location>
        <begin position="848"/>
        <end position="878"/>
    </location>
</feature>
<evidence type="ECO:0000256" key="1">
    <source>
        <dbReference type="SAM" id="MobiDB-lite"/>
    </source>
</evidence>
<feature type="compositionally biased region" description="Polar residues" evidence="1">
    <location>
        <begin position="3664"/>
        <end position="3676"/>
    </location>
</feature>
<feature type="region of interest" description="Disordered" evidence="1">
    <location>
        <begin position="58"/>
        <end position="93"/>
    </location>
</feature>
<feature type="non-terminal residue" evidence="2">
    <location>
        <position position="1"/>
    </location>
</feature>
<evidence type="ECO:0000313" key="2">
    <source>
        <dbReference type="EMBL" id="KAL2745325.1"/>
    </source>
</evidence>
<dbReference type="EMBL" id="JAYRBN010000044">
    <property type="protein sequence ID" value="KAL2745325.1"/>
    <property type="molecule type" value="Genomic_DNA"/>
</dbReference>
<gene>
    <name evidence="2" type="ORF">V1477_006452</name>
</gene>
<keyword evidence="3" id="KW-1185">Reference proteome</keyword>
<feature type="compositionally biased region" description="Basic and acidic residues" evidence="1">
    <location>
        <begin position="77"/>
        <end position="88"/>
    </location>
</feature>
<proteinExistence type="predicted"/>
<organism evidence="2 3">
    <name type="scientific">Vespula maculifrons</name>
    <name type="common">Eastern yellow jacket</name>
    <name type="synonym">Wasp</name>
    <dbReference type="NCBI Taxonomy" id="7453"/>
    <lineage>
        <taxon>Eukaryota</taxon>
        <taxon>Metazoa</taxon>
        <taxon>Ecdysozoa</taxon>
        <taxon>Arthropoda</taxon>
        <taxon>Hexapoda</taxon>
        <taxon>Insecta</taxon>
        <taxon>Pterygota</taxon>
        <taxon>Neoptera</taxon>
        <taxon>Endopterygota</taxon>
        <taxon>Hymenoptera</taxon>
        <taxon>Apocrita</taxon>
        <taxon>Aculeata</taxon>
        <taxon>Vespoidea</taxon>
        <taxon>Vespidae</taxon>
        <taxon>Vespinae</taxon>
        <taxon>Vespula</taxon>
    </lineage>
</organism>
<reference evidence="2 3" key="1">
    <citation type="journal article" date="2024" name="Ann. Entomol. Soc. Am.">
        <title>Genomic analyses of the southern and eastern yellowjacket wasps (Hymenoptera: Vespidae) reveal evolutionary signatures of social life.</title>
        <authorList>
            <person name="Catto M.A."/>
            <person name="Caine P.B."/>
            <person name="Orr S.E."/>
            <person name="Hunt B.G."/>
            <person name="Goodisman M.A.D."/>
        </authorList>
    </citation>
    <scope>NUCLEOTIDE SEQUENCE [LARGE SCALE GENOMIC DNA]</scope>
    <source>
        <strain evidence="2">232</strain>
        <tissue evidence="2">Head and thorax</tissue>
    </source>
</reference>
<accession>A0ABD2CJR1</accession>
<dbReference type="Proteomes" id="UP001607303">
    <property type="component" value="Unassembled WGS sequence"/>
</dbReference>